<dbReference type="PATRIC" id="fig|1423774.3.peg.2797"/>
<evidence type="ECO:0000313" key="1">
    <source>
        <dbReference type="EMBL" id="KRM17496.1"/>
    </source>
</evidence>
<dbReference type="AlphaFoldDB" id="A0A0R1WI01"/>
<accession>A0A0R1WI01</accession>
<dbReference type="STRING" id="1423774.FD31_GL002689"/>
<organism evidence="1 2">
    <name type="scientific">Companilactobacillus nantensis DSM 16982</name>
    <dbReference type="NCBI Taxonomy" id="1423774"/>
    <lineage>
        <taxon>Bacteria</taxon>
        <taxon>Bacillati</taxon>
        <taxon>Bacillota</taxon>
        <taxon>Bacilli</taxon>
        <taxon>Lactobacillales</taxon>
        <taxon>Lactobacillaceae</taxon>
        <taxon>Companilactobacillus</taxon>
    </lineage>
</organism>
<protein>
    <submittedName>
        <fullName evidence="1">Uncharacterized protein</fullName>
    </submittedName>
</protein>
<gene>
    <name evidence="1" type="ORF">FD31_GL002689</name>
</gene>
<dbReference type="Proteomes" id="UP000051302">
    <property type="component" value="Unassembled WGS sequence"/>
</dbReference>
<name>A0A0R1WI01_9LACO</name>
<dbReference type="EMBL" id="AZFV01000009">
    <property type="protein sequence ID" value="KRM17496.1"/>
    <property type="molecule type" value="Genomic_DNA"/>
</dbReference>
<reference evidence="1 2" key="1">
    <citation type="journal article" date="2015" name="Genome Announc.">
        <title>Expanding the biotechnology potential of lactobacilli through comparative genomics of 213 strains and associated genera.</title>
        <authorList>
            <person name="Sun Z."/>
            <person name="Harris H.M."/>
            <person name="McCann A."/>
            <person name="Guo C."/>
            <person name="Argimon S."/>
            <person name="Zhang W."/>
            <person name="Yang X."/>
            <person name="Jeffery I.B."/>
            <person name="Cooney J.C."/>
            <person name="Kagawa T.F."/>
            <person name="Liu W."/>
            <person name="Song Y."/>
            <person name="Salvetti E."/>
            <person name="Wrobel A."/>
            <person name="Rasinkangas P."/>
            <person name="Parkhill J."/>
            <person name="Rea M.C."/>
            <person name="O'Sullivan O."/>
            <person name="Ritari J."/>
            <person name="Douillard F.P."/>
            <person name="Paul Ross R."/>
            <person name="Yang R."/>
            <person name="Briner A.E."/>
            <person name="Felis G.E."/>
            <person name="de Vos W.M."/>
            <person name="Barrangou R."/>
            <person name="Klaenhammer T.R."/>
            <person name="Caufield P.W."/>
            <person name="Cui Y."/>
            <person name="Zhang H."/>
            <person name="O'Toole P.W."/>
        </authorList>
    </citation>
    <scope>NUCLEOTIDE SEQUENCE [LARGE SCALE GENOMIC DNA]</scope>
    <source>
        <strain evidence="1 2">DSM 16982</strain>
    </source>
</reference>
<evidence type="ECO:0000313" key="2">
    <source>
        <dbReference type="Proteomes" id="UP000051302"/>
    </source>
</evidence>
<proteinExistence type="predicted"/>
<sequence>MVYMNNHLGFYLTNDSNETIELPVNPAEVTVKRESDDKSETVIKLGEVNLLGEDKLQDISIESSLPINPKEEHYVSALELLDSAQDYIDWIESARKLKKPIRLVISTTKISLKSTVASFEYGMKNGYDGEYTYTLSLKEYRPFEAKKIGVKQQPVQTVEERPSPPNKVGMGSTVIVNGQLHRDSQGNGPGQTEQNATRKISLVAPGALYPYHVATLDGGARGWVKESDVRSA</sequence>
<keyword evidence="2" id="KW-1185">Reference proteome</keyword>
<comment type="caution">
    <text evidence="1">The sequence shown here is derived from an EMBL/GenBank/DDBJ whole genome shotgun (WGS) entry which is preliminary data.</text>
</comment>